<evidence type="ECO:0000313" key="1">
    <source>
        <dbReference type="EMBL" id="MAA14715.1"/>
    </source>
</evidence>
<sequence>MVRSVVTGAAAVGHDLSTRARAITLKSRVFEEKKREKLLKVTKRVRSIFFPRAISPCLASSAFDGTREERMQLQRATNLCNSAAVVNS</sequence>
<dbReference type="EMBL" id="GFPF01003569">
    <property type="protein sequence ID" value="MAA14715.1"/>
    <property type="molecule type" value="Transcribed_RNA"/>
</dbReference>
<dbReference type="AlphaFoldDB" id="A0A224YCS1"/>
<accession>A0A224YCS1</accession>
<organism evidence="1">
    <name type="scientific">Rhipicephalus zambeziensis</name>
    <dbReference type="NCBI Taxonomy" id="60191"/>
    <lineage>
        <taxon>Eukaryota</taxon>
        <taxon>Metazoa</taxon>
        <taxon>Ecdysozoa</taxon>
        <taxon>Arthropoda</taxon>
        <taxon>Chelicerata</taxon>
        <taxon>Arachnida</taxon>
        <taxon>Acari</taxon>
        <taxon>Parasitiformes</taxon>
        <taxon>Ixodida</taxon>
        <taxon>Ixodoidea</taxon>
        <taxon>Ixodidae</taxon>
        <taxon>Rhipicephalinae</taxon>
        <taxon>Rhipicephalus</taxon>
        <taxon>Rhipicephalus</taxon>
    </lineage>
</organism>
<protein>
    <submittedName>
        <fullName evidence="1">Uncharacterized protein</fullName>
    </submittedName>
</protein>
<reference evidence="1" key="1">
    <citation type="journal article" date="2017" name="Parasit. Vectors">
        <title>Sialotranscriptomics of Rhipicephalus zambeziensis reveals intricate expression profiles of secretory proteins and suggests tight temporal transcriptional regulation during blood-feeding.</title>
        <authorList>
            <person name="de Castro M.H."/>
            <person name="de Klerk D."/>
            <person name="Pienaar R."/>
            <person name="Rees D.J.G."/>
            <person name="Mans B.J."/>
        </authorList>
    </citation>
    <scope>NUCLEOTIDE SEQUENCE</scope>
    <source>
        <tissue evidence="1">Salivary glands</tissue>
    </source>
</reference>
<proteinExistence type="predicted"/>
<name>A0A224YCS1_9ACAR</name>